<accession>A0A388K850</accession>
<reference evidence="2 3" key="1">
    <citation type="journal article" date="2018" name="Cell">
        <title>The Chara Genome: Secondary Complexity and Implications for Plant Terrestrialization.</title>
        <authorList>
            <person name="Nishiyama T."/>
            <person name="Sakayama H."/>
            <person name="Vries J.D."/>
            <person name="Buschmann H."/>
            <person name="Saint-Marcoux D."/>
            <person name="Ullrich K.K."/>
            <person name="Haas F.B."/>
            <person name="Vanderstraeten L."/>
            <person name="Becker D."/>
            <person name="Lang D."/>
            <person name="Vosolsobe S."/>
            <person name="Rombauts S."/>
            <person name="Wilhelmsson P.K.I."/>
            <person name="Janitza P."/>
            <person name="Kern R."/>
            <person name="Heyl A."/>
            <person name="Rumpler F."/>
            <person name="Villalobos L.I.A.C."/>
            <person name="Clay J.M."/>
            <person name="Skokan R."/>
            <person name="Toyoda A."/>
            <person name="Suzuki Y."/>
            <person name="Kagoshima H."/>
            <person name="Schijlen E."/>
            <person name="Tajeshwar N."/>
            <person name="Catarino B."/>
            <person name="Hetherington A.J."/>
            <person name="Saltykova A."/>
            <person name="Bonnot C."/>
            <person name="Breuninger H."/>
            <person name="Symeonidi A."/>
            <person name="Radhakrishnan G.V."/>
            <person name="Van Nieuwerburgh F."/>
            <person name="Deforce D."/>
            <person name="Chang C."/>
            <person name="Karol K.G."/>
            <person name="Hedrich R."/>
            <person name="Ulvskov P."/>
            <person name="Glockner G."/>
            <person name="Delwiche C.F."/>
            <person name="Petrasek J."/>
            <person name="Van de Peer Y."/>
            <person name="Friml J."/>
            <person name="Beilby M."/>
            <person name="Dolan L."/>
            <person name="Kohara Y."/>
            <person name="Sugano S."/>
            <person name="Fujiyama A."/>
            <person name="Delaux P.-M."/>
            <person name="Quint M."/>
            <person name="TheiBen G."/>
            <person name="Hagemann M."/>
            <person name="Harholt J."/>
            <person name="Dunand C."/>
            <person name="Zachgo S."/>
            <person name="Langdale J."/>
            <person name="Maumus F."/>
            <person name="Straeten D.V.D."/>
            <person name="Gould S.B."/>
            <person name="Rensing S.A."/>
        </authorList>
    </citation>
    <scope>NUCLEOTIDE SEQUENCE [LARGE SCALE GENOMIC DNA]</scope>
    <source>
        <strain evidence="2 3">S276</strain>
    </source>
</reference>
<sequence>MQGVGGRHKDEERAKNYRSKLSRRAVIKTRIGFKDRDTVKDRVEVKAEEEEMVKVEEDLEEEDMTDKEGVGAIKETLSQGMIIKLNPVKGAAMTRKGGVAGPSRPASGKERRLGSRRLLQEQGLSIGRRGDKLERKARQEIDEDDVPLKQVLDRKRTTIQKGNDSASKTTRVQEKRRNREKKQSEEEEEGEREQDMMRGEEGKKEVEEVAKEKEGTEEKKEKEEEGEKGPDMVSGEEGKKEVEEIAKEKEDTKEKEKEEEEGNQAERETGVAAAENPLRGPGSKRMTKEEREKREEENKEWRNRMVASMKEGELPADAPWSEKIERILLIESIRGSNLVSDMDKLIKLHELLRDECLLEGGAKVAKKLEGA</sequence>
<name>A0A388K850_CHABU</name>
<gene>
    <name evidence="2" type="ORF">CBR_g57096</name>
</gene>
<dbReference type="Gramene" id="GBG66217">
    <property type="protein sequence ID" value="GBG66217"/>
    <property type="gene ID" value="CBR_g57096"/>
</dbReference>
<feature type="compositionally biased region" description="Basic and acidic residues" evidence="1">
    <location>
        <begin position="128"/>
        <end position="140"/>
    </location>
</feature>
<evidence type="ECO:0000313" key="2">
    <source>
        <dbReference type="EMBL" id="GBG66217.1"/>
    </source>
</evidence>
<dbReference type="EMBL" id="BFEA01000070">
    <property type="protein sequence ID" value="GBG66217.1"/>
    <property type="molecule type" value="Genomic_DNA"/>
</dbReference>
<dbReference type="AlphaFoldDB" id="A0A388K850"/>
<dbReference type="Proteomes" id="UP000265515">
    <property type="component" value="Unassembled WGS sequence"/>
</dbReference>
<organism evidence="2 3">
    <name type="scientific">Chara braunii</name>
    <name type="common">Braun's stonewort</name>
    <dbReference type="NCBI Taxonomy" id="69332"/>
    <lineage>
        <taxon>Eukaryota</taxon>
        <taxon>Viridiplantae</taxon>
        <taxon>Streptophyta</taxon>
        <taxon>Charophyceae</taxon>
        <taxon>Charales</taxon>
        <taxon>Characeae</taxon>
        <taxon>Chara</taxon>
    </lineage>
</organism>
<feature type="compositionally biased region" description="Polar residues" evidence="1">
    <location>
        <begin position="159"/>
        <end position="170"/>
    </location>
</feature>
<feature type="region of interest" description="Disordered" evidence="1">
    <location>
        <begin position="88"/>
        <end position="304"/>
    </location>
</feature>
<feature type="compositionally biased region" description="Basic and acidic residues" evidence="1">
    <location>
        <begin position="171"/>
        <end position="184"/>
    </location>
</feature>
<proteinExistence type="predicted"/>
<feature type="compositionally biased region" description="Basic and acidic residues" evidence="1">
    <location>
        <begin position="286"/>
        <end position="303"/>
    </location>
</feature>
<comment type="caution">
    <text evidence="2">The sequence shown here is derived from an EMBL/GenBank/DDBJ whole genome shotgun (WGS) entry which is preliminary data.</text>
</comment>
<keyword evidence="3" id="KW-1185">Reference proteome</keyword>
<evidence type="ECO:0000313" key="3">
    <source>
        <dbReference type="Proteomes" id="UP000265515"/>
    </source>
</evidence>
<evidence type="ECO:0000256" key="1">
    <source>
        <dbReference type="SAM" id="MobiDB-lite"/>
    </source>
</evidence>
<feature type="compositionally biased region" description="Basic and acidic residues" evidence="1">
    <location>
        <begin position="193"/>
        <end position="256"/>
    </location>
</feature>
<protein>
    <submittedName>
        <fullName evidence="2">Uncharacterized protein</fullName>
    </submittedName>
</protein>